<proteinExistence type="predicted"/>
<reference evidence="1 2" key="1">
    <citation type="submission" date="2015-11" db="EMBL/GenBank/DDBJ databases">
        <title>Genomic Taxonomy of the Vibrionaceae.</title>
        <authorList>
            <person name="Gomez-Gil B."/>
            <person name="Enciso-Ibarra J."/>
        </authorList>
    </citation>
    <scope>NUCLEOTIDE SEQUENCE [LARGE SCALE GENOMIC DNA]</scope>
    <source>
        <strain evidence="1 2">CAIM 912</strain>
    </source>
</reference>
<organism evidence="1 2">
    <name type="scientific">Enterovibrio coralii</name>
    <dbReference type="NCBI Taxonomy" id="294935"/>
    <lineage>
        <taxon>Bacteria</taxon>
        <taxon>Pseudomonadati</taxon>
        <taxon>Pseudomonadota</taxon>
        <taxon>Gammaproteobacteria</taxon>
        <taxon>Vibrionales</taxon>
        <taxon>Vibrionaceae</taxon>
        <taxon>Enterovibrio</taxon>
    </lineage>
</organism>
<dbReference type="Proteomes" id="UP000070529">
    <property type="component" value="Unassembled WGS sequence"/>
</dbReference>
<accession>A0A135I9G6</accession>
<dbReference type="STRING" id="294935.ATN88_19745"/>
<protein>
    <submittedName>
        <fullName evidence="1">Uncharacterized protein</fullName>
    </submittedName>
</protein>
<dbReference type="EMBL" id="LNTY01000030">
    <property type="protein sequence ID" value="KXF82048.1"/>
    <property type="molecule type" value="Genomic_DNA"/>
</dbReference>
<dbReference type="OrthoDB" id="9803878at2"/>
<keyword evidence="2" id="KW-1185">Reference proteome</keyword>
<dbReference type="AlphaFoldDB" id="A0A135I9G6"/>
<gene>
    <name evidence="1" type="ORF">ATN88_19745</name>
</gene>
<evidence type="ECO:0000313" key="1">
    <source>
        <dbReference type="EMBL" id="KXF82048.1"/>
    </source>
</evidence>
<name>A0A135I9G6_9GAMM</name>
<sequence length="277" mass="31513">MEIKLHSNASTTPRTRKYIKNSDKTDAELASELSISIDTVKKWRNRSDVYDKSHRPNVIHRRLSAEQELLIVYLRSRLLLSLDELLEVSQLLINKDLSRAVLNRCLKKYQVPRVKKPSPDVFGEVLIDCIQLPQILSSKATHLLVVTEAFTTHVSFALMGTEGQESVTRMADFLQHALPYGIRRAVIADNEIVKNVVNQMGIEWSQMDASELIQIALESEADFEQPVSEYLAGEYFDARLGLPSILLCYEDLLNKRVLRNRLKNATPQGYCKTQKGS</sequence>
<comment type="caution">
    <text evidence="1">The sequence shown here is derived from an EMBL/GenBank/DDBJ whole genome shotgun (WGS) entry which is preliminary data.</text>
</comment>
<evidence type="ECO:0000313" key="2">
    <source>
        <dbReference type="Proteomes" id="UP000070529"/>
    </source>
</evidence>
<dbReference type="RefSeq" id="WP_067414742.1">
    <property type="nucleotide sequence ID" value="NZ_LNTY01000030.1"/>
</dbReference>